<gene>
    <name evidence="1" type="ORF">S12H4_23515</name>
</gene>
<dbReference type="AlphaFoldDB" id="X1TXJ1"/>
<feature type="non-terminal residue" evidence="1">
    <location>
        <position position="132"/>
    </location>
</feature>
<reference evidence="1" key="1">
    <citation type="journal article" date="2014" name="Front. Microbiol.">
        <title>High frequency of phylogenetically diverse reductive dehalogenase-homologous genes in deep subseafloor sedimentary metagenomes.</title>
        <authorList>
            <person name="Kawai M."/>
            <person name="Futagami T."/>
            <person name="Toyoda A."/>
            <person name="Takaki Y."/>
            <person name="Nishi S."/>
            <person name="Hori S."/>
            <person name="Arai W."/>
            <person name="Tsubouchi T."/>
            <person name="Morono Y."/>
            <person name="Uchiyama I."/>
            <person name="Ito T."/>
            <person name="Fujiyama A."/>
            <person name="Inagaki F."/>
            <person name="Takami H."/>
        </authorList>
    </citation>
    <scope>NUCLEOTIDE SEQUENCE</scope>
    <source>
        <strain evidence="1">Expedition CK06-06</strain>
    </source>
</reference>
<name>X1TXJ1_9ZZZZ</name>
<dbReference type="EMBL" id="BARW01012511">
    <property type="protein sequence ID" value="GAI84764.1"/>
    <property type="molecule type" value="Genomic_DNA"/>
</dbReference>
<accession>X1TXJ1</accession>
<protein>
    <submittedName>
        <fullName evidence="1">Uncharacterized protein</fullName>
    </submittedName>
</protein>
<sequence>MQIGQVQVQIGNFIYPLTEGQPLPIKAGDVIRVFFTIRGRVPKDTEVVIWASVYHYALGLLNKQEAAQTKGTTILEGTVELKDYERAVDINIGEIVPGSGLYGLIVELRGYEDAEGNPIEAKIDDCLEFTAT</sequence>
<comment type="caution">
    <text evidence="1">The sequence shown here is derived from an EMBL/GenBank/DDBJ whole genome shotgun (WGS) entry which is preliminary data.</text>
</comment>
<proteinExistence type="predicted"/>
<organism evidence="1">
    <name type="scientific">marine sediment metagenome</name>
    <dbReference type="NCBI Taxonomy" id="412755"/>
    <lineage>
        <taxon>unclassified sequences</taxon>
        <taxon>metagenomes</taxon>
        <taxon>ecological metagenomes</taxon>
    </lineage>
</organism>
<evidence type="ECO:0000313" key="1">
    <source>
        <dbReference type="EMBL" id="GAI84764.1"/>
    </source>
</evidence>